<reference evidence="1" key="1">
    <citation type="submission" date="2020-08" db="EMBL/GenBank/DDBJ databases">
        <title>Genome public.</title>
        <authorList>
            <person name="Liu C."/>
            <person name="Sun Q."/>
        </authorList>
    </citation>
    <scope>NUCLEOTIDE SEQUENCE</scope>
    <source>
        <strain evidence="1">H8</strain>
    </source>
</reference>
<dbReference type="Proteomes" id="UP000611762">
    <property type="component" value="Unassembled WGS sequence"/>
</dbReference>
<evidence type="ECO:0000313" key="2">
    <source>
        <dbReference type="Proteomes" id="UP000611762"/>
    </source>
</evidence>
<accession>A0A926HXL1</accession>
<sequence length="47" mass="5022">MAEFDGSIKFSTKLDTNEFEVGISELTGESLKGFGTVKNAAESGQFC</sequence>
<organism evidence="1 2">
    <name type="scientific">Congzhengia minquanensis</name>
    <dbReference type="NCBI Taxonomy" id="2763657"/>
    <lineage>
        <taxon>Bacteria</taxon>
        <taxon>Bacillati</taxon>
        <taxon>Bacillota</taxon>
        <taxon>Clostridia</taxon>
        <taxon>Eubacteriales</taxon>
        <taxon>Oscillospiraceae</taxon>
        <taxon>Congzhengia</taxon>
    </lineage>
</organism>
<evidence type="ECO:0000313" key="1">
    <source>
        <dbReference type="EMBL" id="MBC8540184.1"/>
    </source>
</evidence>
<name>A0A926HXL1_9FIRM</name>
<protein>
    <submittedName>
        <fullName evidence="1">Uncharacterized protein</fullName>
    </submittedName>
</protein>
<dbReference type="AlphaFoldDB" id="A0A926HXL1"/>
<proteinExistence type="predicted"/>
<dbReference type="RefSeq" id="WP_249311302.1">
    <property type="nucleotide sequence ID" value="NZ_JACRSU010000001.1"/>
</dbReference>
<gene>
    <name evidence="1" type="ORF">H8698_04250</name>
</gene>
<dbReference type="EMBL" id="JACRSU010000001">
    <property type="protein sequence ID" value="MBC8540184.1"/>
    <property type="molecule type" value="Genomic_DNA"/>
</dbReference>
<keyword evidence="2" id="KW-1185">Reference proteome</keyword>
<comment type="caution">
    <text evidence="1">The sequence shown here is derived from an EMBL/GenBank/DDBJ whole genome shotgun (WGS) entry which is preliminary data.</text>
</comment>